<dbReference type="RefSeq" id="WP_181847500.1">
    <property type="nucleotide sequence ID" value="NZ_JPWH01000006.1"/>
</dbReference>
<gene>
    <name evidence="3" type="ORF">TH25_09195</name>
</gene>
<sequence length="423" mass="45616">MAEHPTIAADIISPDQTFENFGIAQQLAACSLFLQSPSARGIYLSPESKTKTPTDTKERDITISSDPENDLKQAIELELSGHPAEARKLYLWLTAANPESTFTMPCGNGVNLSSRIVRLAQQRLAVLDNSNPQLAKSDEIDEKVQMAKVAPGPDLPNPPKVKRNTDFYLTAGPVDVMPEDDNPPAPPFAIEVSPNTETLARVTPPKEPVSLENDKAVGIGNLTTVKPPEESPASEILELTGGTGAPSVKNAGLQPNSTPQEDGNLQSMPAAPRQDNSAPTPLPDDLVPGANTPKPSRMAAQSTPTAPEMTTTPERQGPPIPTSPAPAMTKQAPSDQVGKPYYALQLAAYRSREMAESSWLKLQKKSGGLLTGIDHEVRTYAKKNKGLYFRLMTGHFIDKATAERVCQGLKDNKLDCIIRYVEP</sequence>
<proteinExistence type="predicted"/>
<evidence type="ECO:0000313" key="3">
    <source>
        <dbReference type="EMBL" id="RCK51149.1"/>
    </source>
</evidence>
<dbReference type="Pfam" id="PF05036">
    <property type="entry name" value="SPOR"/>
    <property type="match status" value="1"/>
</dbReference>
<accession>A0A367XCH7</accession>
<feature type="compositionally biased region" description="Polar residues" evidence="1">
    <location>
        <begin position="253"/>
        <end position="267"/>
    </location>
</feature>
<dbReference type="AlphaFoldDB" id="A0A367XCH7"/>
<feature type="compositionally biased region" description="Low complexity" evidence="1">
    <location>
        <begin position="303"/>
        <end position="314"/>
    </location>
</feature>
<evidence type="ECO:0000259" key="2">
    <source>
        <dbReference type="PROSITE" id="PS51724"/>
    </source>
</evidence>
<comment type="caution">
    <text evidence="3">The sequence shown here is derived from an EMBL/GenBank/DDBJ whole genome shotgun (WGS) entry which is preliminary data.</text>
</comment>
<dbReference type="Proteomes" id="UP000252517">
    <property type="component" value="Unassembled WGS sequence"/>
</dbReference>
<dbReference type="InterPro" id="IPR007730">
    <property type="entry name" value="SPOR-like_dom"/>
</dbReference>
<protein>
    <recommendedName>
        <fullName evidence="2">SPOR domain-containing protein</fullName>
    </recommendedName>
</protein>
<evidence type="ECO:0000313" key="4">
    <source>
        <dbReference type="Proteomes" id="UP000252517"/>
    </source>
</evidence>
<dbReference type="EMBL" id="JPWH01000006">
    <property type="protein sequence ID" value="RCK51149.1"/>
    <property type="molecule type" value="Genomic_DNA"/>
</dbReference>
<organism evidence="3 4">
    <name type="scientific">Thalassospira profundimaris</name>
    <dbReference type="NCBI Taxonomy" id="502049"/>
    <lineage>
        <taxon>Bacteria</taxon>
        <taxon>Pseudomonadati</taxon>
        <taxon>Pseudomonadota</taxon>
        <taxon>Alphaproteobacteria</taxon>
        <taxon>Rhodospirillales</taxon>
        <taxon>Thalassospiraceae</taxon>
        <taxon>Thalassospira</taxon>
    </lineage>
</organism>
<dbReference type="InterPro" id="IPR036680">
    <property type="entry name" value="SPOR-like_sf"/>
</dbReference>
<feature type="region of interest" description="Disordered" evidence="1">
    <location>
        <begin position="239"/>
        <end position="336"/>
    </location>
</feature>
<name>A0A367XCH7_9PROT</name>
<dbReference type="PROSITE" id="PS51724">
    <property type="entry name" value="SPOR"/>
    <property type="match status" value="1"/>
</dbReference>
<dbReference type="Gene3D" id="3.30.70.1070">
    <property type="entry name" value="Sporulation related repeat"/>
    <property type="match status" value="1"/>
</dbReference>
<evidence type="ECO:0000256" key="1">
    <source>
        <dbReference type="SAM" id="MobiDB-lite"/>
    </source>
</evidence>
<dbReference type="GO" id="GO:0042834">
    <property type="term" value="F:peptidoglycan binding"/>
    <property type="evidence" value="ECO:0007669"/>
    <property type="project" value="InterPro"/>
</dbReference>
<feature type="domain" description="SPOR" evidence="2">
    <location>
        <begin position="336"/>
        <end position="421"/>
    </location>
</feature>
<dbReference type="SUPFAM" id="SSF110997">
    <property type="entry name" value="Sporulation related repeat"/>
    <property type="match status" value="1"/>
</dbReference>
<reference evidence="3 4" key="1">
    <citation type="submission" date="2014-07" db="EMBL/GenBank/DDBJ databases">
        <title>Draft genome sequence of Thalassospira profundimaris S25-3-2.</title>
        <authorList>
            <person name="Lai Q."/>
            <person name="Shao Z."/>
        </authorList>
    </citation>
    <scope>NUCLEOTIDE SEQUENCE [LARGE SCALE GENOMIC DNA]</scope>
    <source>
        <strain evidence="3 4">S25-3-2</strain>
    </source>
</reference>